<dbReference type="GeneID" id="24593892"/>
<reference evidence="1" key="2">
    <citation type="journal article" date="2019" name="Gigascience">
        <title>High-quality Schistosoma haematobium genome achieved by single-molecule and long-range sequencing.</title>
        <authorList>
            <person name="Stroehlein A.J."/>
            <person name="Korhonen P.K."/>
            <person name="Chong T.M."/>
            <person name="Lim Y.L."/>
            <person name="Chan K.G."/>
            <person name="Webster B."/>
            <person name="Rollinson D."/>
            <person name="Brindley P.J."/>
            <person name="Gasser R.B."/>
            <person name="Young N.D."/>
        </authorList>
    </citation>
    <scope>NUCLEOTIDE SEQUENCE</scope>
</reference>
<dbReference type="RefSeq" id="XP_012797899.1">
    <property type="nucleotide sequence ID" value="XM_012942445.3"/>
</dbReference>
<dbReference type="Proteomes" id="UP000471633">
    <property type="component" value="Unassembled WGS sequence"/>
</dbReference>
<dbReference type="EMBL" id="AMPZ03000004">
    <property type="protein sequence ID" value="KAH9584790.1"/>
    <property type="molecule type" value="Genomic_DNA"/>
</dbReference>
<accession>A0A095C7M1</accession>
<reference evidence="2" key="1">
    <citation type="journal article" date="2012" name="Nat. Genet.">
        <title>Whole-genome sequence of Schistosoma haematobium.</title>
        <authorList>
            <person name="Young N.D."/>
            <person name="Jex A.R."/>
            <person name="Li B."/>
            <person name="Liu S."/>
            <person name="Yang L."/>
            <person name="Xiong Z."/>
            <person name="Li Y."/>
            <person name="Cantacessi C."/>
            <person name="Hall R.S."/>
            <person name="Xu X."/>
            <person name="Chen F."/>
            <person name="Wu X."/>
            <person name="Zerlotini A."/>
            <person name="Oliveira G."/>
            <person name="Hofmann A."/>
            <person name="Zhang G."/>
            <person name="Fang X."/>
            <person name="Kang Y."/>
            <person name="Campbell B.E."/>
            <person name="Loukas A."/>
            <person name="Ranganathan S."/>
            <person name="Rollinson D."/>
            <person name="Rinaldi G."/>
            <person name="Brindley P.J."/>
            <person name="Yang H."/>
            <person name="Wang J."/>
            <person name="Wang J."/>
            <person name="Gasser R.B."/>
        </authorList>
    </citation>
    <scope>NUCLEOTIDE SEQUENCE [LARGE SCALE GENOMIC DNA]</scope>
</reference>
<dbReference type="KEGG" id="shx:MS3_00006264"/>
<evidence type="ECO:0000313" key="3">
    <source>
        <dbReference type="Proteomes" id="UP000471633"/>
    </source>
</evidence>
<name>A0A095C7M1_SCHHA</name>
<reference evidence="1" key="4">
    <citation type="journal article" date="2022" name="PLoS Pathog.">
        <title>Chromosome-level genome of Schistosoma haematobium underpins genome-wide explorations of molecular variation.</title>
        <authorList>
            <person name="Stroehlein A.J."/>
            <person name="Korhonen P.K."/>
            <person name="Lee V.V."/>
            <person name="Ralph S.A."/>
            <person name="Mentink-Kane M."/>
            <person name="You H."/>
            <person name="McManus D.P."/>
            <person name="Tchuente L.T."/>
            <person name="Stothard J.R."/>
            <person name="Kaur P."/>
            <person name="Dudchenko O."/>
            <person name="Aiden E.L."/>
            <person name="Yang B."/>
            <person name="Yang H."/>
            <person name="Emery A.M."/>
            <person name="Webster B.L."/>
            <person name="Brindley P.J."/>
            <person name="Rollinson D."/>
            <person name="Chang B.C.H."/>
            <person name="Gasser R.B."/>
            <person name="Young N.D."/>
        </authorList>
    </citation>
    <scope>NUCLEOTIDE SEQUENCE</scope>
</reference>
<dbReference type="CTD" id="24593892"/>
<dbReference type="AlphaFoldDB" id="A0A095C7M1"/>
<protein>
    <submittedName>
        <fullName evidence="2">Uncharacterized protein</fullName>
    </submittedName>
</protein>
<evidence type="ECO:0000313" key="2">
    <source>
        <dbReference type="EMBL" id="KGB38138.1"/>
    </source>
</evidence>
<organism evidence="2">
    <name type="scientific">Schistosoma haematobium</name>
    <name type="common">Blood fluke</name>
    <dbReference type="NCBI Taxonomy" id="6185"/>
    <lineage>
        <taxon>Eukaryota</taxon>
        <taxon>Metazoa</taxon>
        <taxon>Spiralia</taxon>
        <taxon>Lophotrochozoa</taxon>
        <taxon>Platyhelminthes</taxon>
        <taxon>Trematoda</taxon>
        <taxon>Digenea</taxon>
        <taxon>Strigeidida</taxon>
        <taxon>Schistosomatoidea</taxon>
        <taxon>Schistosomatidae</taxon>
        <taxon>Schistosoma</taxon>
    </lineage>
</organism>
<reference evidence="1" key="3">
    <citation type="submission" date="2021-06" db="EMBL/GenBank/DDBJ databases">
        <title>Chromosome-level genome assembly for S. haematobium.</title>
        <authorList>
            <person name="Stroehlein A.J."/>
        </authorList>
    </citation>
    <scope>NUCLEOTIDE SEQUENCE</scope>
</reference>
<dbReference type="EMBL" id="KL250975">
    <property type="protein sequence ID" value="KGB38138.1"/>
    <property type="molecule type" value="Genomic_DNA"/>
</dbReference>
<dbReference type="OrthoDB" id="6261349at2759"/>
<gene>
    <name evidence="1" type="ORF">MS3_00006264</name>
    <name evidence="2" type="ORF">MS3_06504</name>
</gene>
<keyword evidence="3" id="KW-1185">Reference proteome</keyword>
<proteinExistence type="predicted"/>
<evidence type="ECO:0000313" key="1">
    <source>
        <dbReference type="EMBL" id="KAH9584790.1"/>
    </source>
</evidence>
<sequence>MSISNGHYNNYLKKEINGLRKWEVNGQQTNGKSSHIQENEKHNINQDGNYENSLQNEEQNHQIKNSCKLNGNENGTKNDTLKIEKLDSDNNHSYMNDNGINNENFVPICKPGRFICRGLYTDIPHLCSETGYLIWIEPKQTMRVLFTYGDTNCDFLCYLEPEVPGVAINYLEPNRIKYFQYFNENDYRPIQIHSGLAASINGSTGTRYSCIGSLFNTFSYAIDSENAQCFIELNVLNKKQMNELTEPISRPFKLNFRLVL</sequence>